<evidence type="ECO:0000256" key="1">
    <source>
        <dbReference type="ARBA" id="ARBA00008839"/>
    </source>
</evidence>
<dbReference type="GO" id="GO:0060090">
    <property type="term" value="F:molecular adaptor activity"/>
    <property type="evidence" value="ECO:0007669"/>
    <property type="project" value="TreeGrafter"/>
</dbReference>
<feature type="region of interest" description="Disordered" evidence="2">
    <location>
        <begin position="23"/>
        <end position="75"/>
    </location>
</feature>
<organism evidence="3 4">
    <name type="scientific">Dipodomys ordii</name>
    <name type="common">Ord's kangaroo rat</name>
    <dbReference type="NCBI Taxonomy" id="10020"/>
    <lineage>
        <taxon>Eukaryota</taxon>
        <taxon>Metazoa</taxon>
        <taxon>Chordata</taxon>
        <taxon>Craniata</taxon>
        <taxon>Vertebrata</taxon>
        <taxon>Euteleostomi</taxon>
        <taxon>Mammalia</taxon>
        <taxon>Eutheria</taxon>
        <taxon>Euarchontoglires</taxon>
        <taxon>Glires</taxon>
        <taxon>Rodentia</taxon>
        <taxon>Castorimorpha</taxon>
        <taxon>Heteromyidae</taxon>
        <taxon>Dipodomyinae</taxon>
        <taxon>Dipodomys</taxon>
    </lineage>
</organism>
<dbReference type="GO" id="GO:0023052">
    <property type="term" value="P:signaling"/>
    <property type="evidence" value="ECO:0007669"/>
    <property type="project" value="InterPro"/>
</dbReference>
<name>A0A1S3G1C8_DIPOR</name>
<dbReference type="InterPro" id="IPR005026">
    <property type="entry name" value="SAPAP"/>
</dbReference>
<feature type="compositionally biased region" description="Basic and acidic residues" evidence="2">
    <location>
        <begin position="609"/>
        <end position="618"/>
    </location>
</feature>
<feature type="region of interest" description="Disordered" evidence="2">
    <location>
        <begin position="605"/>
        <end position="671"/>
    </location>
</feature>
<evidence type="ECO:0000256" key="2">
    <source>
        <dbReference type="SAM" id="MobiDB-lite"/>
    </source>
</evidence>
<reference evidence="4" key="1">
    <citation type="submission" date="2025-08" db="UniProtKB">
        <authorList>
            <consortium name="RefSeq"/>
        </authorList>
    </citation>
    <scope>IDENTIFICATION</scope>
    <source>
        <tissue evidence="4">Kidney</tissue>
    </source>
</reference>
<proteinExistence type="inferred from homology"/>
<dbReference type="GeneID" id="105993789"/>
<feature type="compositionally biased region" description="Polar residues" evidence="2">
    <location>
        <begin position="660"/>
        <end position="669"/>
    </location>
</feature>
<dbReference type="OrthoDB" id="10036956at2759"/>
<dbReference type="Proteomes" id="UP000081671">
    <property type="component" value="Unplaced"/>
</dbReference>
<comment type="similarity">
    <text evidence="1">Belongs to the SAPAP family.</text>
</comment>
<dbReference type="Pfam" id="PF03359">
    <property type="entry name" value="GKAP"/>
    <property type="match status" value="1"/>
</dbReference>
<sequence>MIDLFKAEWVSSVCVQVSRNGRTDQVPQDEWSGYTPRGKDDEIPCRRMRSGSYIKAMGDEDSGDSDTSPKPSPKVAARRESYLKATQPSLTELTTLKISNEHSPKLQIRSHSYLRAVSEVSINRSLDSLDPAGLLTSPKFRSRNESYMRAMSTISQVSEMEVNGQFESVCESVFSELESQAVEALDLPMPGCFRMRSHSYVRAIEKGCSQDDECVSLRSSSPPRTTTTVRTIQSSTVSSCITTYKKTPPPVPPRTTTKPFISITAQSSTESAQDAYMDGQGQRGDIISQSGLSNSTESLDSMKALTAAIEAANAQIHGPASQHMGNNTATVTTTTTTIATVTTEDRKKDFKKNRCLSIGIQVDDAEEPEKTGENKAPSKFQSVGVQVEEEKCFRRFTRSNSVTTAVQADLDFHDNLENSLESIEDNSCPGPMARQFSRDASTSTVSIQGSGNHYHACAADDDFDTDFDPSILPPPDPWIDSITEDPLEAVQRSVCHRDGHWFLKLLQAERDRMEGWCQQMEREERENNLPEDILGKIRTAVGSAQLLMAQKFYQFRELCEENLNPNAHPRPTSQDLAGFWDMLQLSIENISMKFDELHQLKANNWKQMDPLDKKERRAPPPVPKKPAKGPAPLIRERSLESSQRQEARKRLMAAKRAASVRQNSATESAESIEIYIPEAQTRL</sequence>
<dbReference type="GO" id="GO:0099572">
    <property type="term" value="C:postsynaptic specialization"/>
    <property type="evidence" value="ECO:0007669"/>
    <property type="project" value="TreeGrafter"/>
</dbReference>
<keyword evidence="3" id="KW-1185">Reference proteome</keyword>
<dbReference type="CTD" id="9229"/>
<accession>A0A1S3G1C8</accession>
<dbReference type="RefSeq" id="XP_012882606.1">
    <property type="nucleotide sequence ID" value="XM_013027152.1"/>
</dbReference>
<dbReference type="PANTHER" id="PTHR12353">
    <property type="entry name" value="DISKS LARGE-ASSOCIATED PROTEIN DAP SAP90/PSD-95-ASSOCIATED PROTEIN"/>
    <property type="match status" value="1"/>
</dbReference>
<dbReference type="PANTHER" id="PTHR12353:SF7">
    <property type="entry name" value="DISKS LARGE-ASSOCIATED PROTEIN 1"/>
    <property type="match status" value="1"/>
</dbReference>
<dbReference type="GO" id="GO:0098978">
    <property type="term" value="C:glutamatergic synapse"/>
    <property type="evidence" value="ECO:0007669"/>
    <property type="project" value="TreeGrafter"/>
</dbReference>
<dbReference type="AlphaFoldDB" id="A0A1S3G1C8"/>
<protein>
    <submittedName>
        <fullName evidence="4">Disks large-associated protein 1 isoform X7</fullName>
    </submittedName>
</protein>
<feature type="compositionally biased region" description="Basic and acidic residues" evidence="2">
    <location>
        <begin position="634"/>
        <end position="649"/>
    </location>
</feature>
<evidence type="ECO:0000313" key="4">
    <source>
        <dbReference type="RefSeq" id="XP_012882606.1"/>
    </source>
</evidence>
<gene>
    <name evidence="4" type="primary">Dlgap1</name>
</gene>
<evidence type="ECO:0000313" key="3">
    <source>
        <dbReference type="Proteomes" id="UP000081671"/>
    </source>
</evidence>